<feature type="transmembrane region" description="Helical" evidence="1">
    <location>
        <begin position="37"/>
        <end position="70"/>
    </location>
</feature>
<keyword evidence="1" id="KW-0812">Transmembrane</keyword>
<name>W0FL02_9BACT</name>
<organism evidence="2">
    <name type="scientific">uncultured bacterium Contig46</name>
    <dbReference type="NCBI Taxonomy" id="1393580"/>
    <lineage>
        <taxon>Bacteria</taxon>
        <taxon>environmental samples</taxon>
    </lineage>
</organism>
<dbReference type="Pfam" id="PF16316">
    <property type="entry name" value="DUF4956"/>
    <property type="match status" value="1"/>
</dbReference>
<feature type="transmembrane region" description="Helical" evidence="1">
    <location>
        <begin position="82"/>
        <end position="109"/>
    </location>
</feature>
<dbReference type="InterPro" id="IPR032531">
    <property type="entry name" value="DUF4956"/>
</dbReference>
<keyword evidence="1" id="KW-1133">Transmembrane helix</keyword>
<accession>W0FL02</accession>
<keyword evidence="1" id="KW-0472">Membrane</keyword>
<dbReference type="EMBL" id="KC246785">
    <property type="protein sequence ID" value="AHF24134.1"/>
    <property type="molecule type" value="Genomic_DNA"/>
</dbReference>
<evidence type="ECO:0000256" key="1">
    <source>
        <dbReference type="SAM" id="Phobius"/>
    </source>
</evidence>
<sequence length="213" mass="22536">MTWGNVLAVLGSALLLGFAGSLYYTKRNLTATRSFAFTLALLPVIVATVIMAVNGNLGAGIAVAGSFSLIRFRSVQGTGKEILAVFLAAAVGLCLGAGYVAVACLLLMLCLTFHAVLSACGFGQAAENQREVRISVPESLDYDGLFDDLLDANFSAYELIRVRTVEMGTSYQLIYRGTLQDPGAGKRFLDAVRERNGNLPVSLAKAADAGKEM</sequence>
<protein>
    <recommendedName>
        <fullName evidence="3">DUF4956 domain-containing protein</fullName>
    </recommendedName>
</protein>
<reference evidence="2" key="1">
    <citation type="journal article" date="2013" name="PLoS ONE">
        <title>Metagenomic insights into the carbohydrate-active enzymes carried by the microorganisms adhering to solid digesta in the rumen of cows.</title>
        <authorList>
            <person name="Wang L."/>
            <person name="Hatem A."/>
            <person name="Catalyurek U.V."/>
            <person name="Morrison M."/>
            <person name="Yu Z."/>
        </authorList>
    </citation>
    <scope>NUCLEOTIDE SEQUENCE</scope>
</reference>
<dbReference type="AlphaFoldDB" id="W0FL02"/>
<evidence type="ECO:0008006" key="3">
    <source>
        <dbReference type="Google" id="ProtNLM"/>
    </source>
</evidence>
<proteinExistence type="predicted"/>
<evidence type="ECO:0000313" key="2">
    <source>
        <dbReference type="EMBL" id="AHF24134.1"/>
    </source>
</evidence>